<name>A0AAE9XQV2_9PROT</name>
<keyword evidence="1" id="KW-0732">Signal</keyword>
<dbReference type="Proteomes" id="UP001217500">
    <property type="component" value="Chromosome"/>
</dbReference>
<evidence type="ECO:0000256" key="1">
    <source>
        <dbReference type="SAM" id="SignalP"/>
    </source>
</evidence>
<organism evidence="2 3">
    <name type="scientific">Gimibacter soli</name>
    <dbReference type="NCBI Taxonomy" id="3024400"/>
    <lineage>
        <taxon>Bacteria</taxon>
        <taxon>Pseudomonadati</taxon>
        <taxon>Pseudomonadota</taxon>
        <taxon>Alphaproteobacteria</taxon>
        <taxon>Kordiimonadales</taxon>
        <taxon>Temperatibacteraceae</taxon>
        <taxon>Gimibacter</taxon>
    </lineage>
</organism>
<dbReference type="KEGG" id="gso:PH603_02090"/>
<feature type="signal peptide" evidence="1">
    <location>
        <begin position="1"/>
        <end position="19"/>
    </location>
</feature>
<protein>
    <submittedName>
        <fullName evidence="2">Uncharacterized protein</fullName>
    </submittedName>
</protein>
<reference evidence="2" key="1">
    <citation type="submission" date="2023-01" db="EMBL/GenBank/DDBJ databases">
        <title>The genome sequence of Kordiimonadaceae bacterium 6D33.</title>
        <authorList>
            <person name="Liu Y."/>
        </authorList>
    </citation>
    <scope>NUCLEOTIDE SEQUENCE</scope>
    <source>
        <strain evidence="2">6D33</strain>
    </source>
</reference>
<sequence>MKAILALFLAAGMAVSAAADENLAPGPACVVAERISNYKIESDTRVRLTISEGDDIYMMLKDACPQLKFHGYMSYTPLNGRLCAGRDDIMSRAGVTCRIATFNLTHPKDPAPGSR</sequence>
<accession>A0AAE9XQV2</accession>
<dbReference type="AlphaFoldDB" id="A0AAE9XQV2"/>
<feature type="chain" id="PRO_5042008412" evidence="1">
    <location>
        <begin position="20"/>
        <end position="115"/>
    </location>
</feature>
<keyword evidence="3" id="KW-1185">Reference proteome</keyword>
<evidence type="ECO:0000313" key="3">
    <source>
        <dbReference type="Proteomes" id="UP001217500"/>
    </source>
</evidence>
<proteinExistence type="predicted"/>
<evidence type="ECO:0000313" key="2">
    <source>
        <dbReference type="EMBL" id="WCL54547.1"/>
    </source>
</evidence>
<dbReference type="RefSeq" id="WP_289504266.1">
    <property type="nucleotide sequence ID" value="NZ_CP116805.1"/>
</dbReference>
<gene>
    <name evidence="2" type="ORF">PH603_02090</name>
</gene>
<dbReference type="EMBL" id="CP116805">
    <property type="protein sequence ID" value="WCL54547.1"/>
    <property type="molecule type" value="Genomic_DNA"/>
</dbReference>